<feature type="repeat" description="RCC1" evidence="3">
    <location>
        <begin position="190"/>
        <end position="241"/>
    </location>
</feature>
<dbReference type="PANTHER" id="PTHR22872">
    <property type="entry name" value="BTK-BINDING PROTEIN-RELATED"/>
    <property type="match status" value="1"/>
</dbReference>
<sequence>ECGPRCRSHQHALEINAAITKGGLREFKAYTSLCSNATNVNDKFGRNVLHMAASCGKLDIIEYLLEEKEYNLKAKDYESGWTALHRALFYGQLAAARLLIQYKHDIRTRDFEGLSPLDIILIDRPSYISFSPREPNEVYTWGDNSNFNLGHSSQDRRIIPERVGVFKRISGFIIQVVMCKFHTVFLSQIGQVYSCGHGHGGRLGHSDQQTHVVPKLIEGIKKENCIQVAAAQDHTLFLTDKGIVYGCGSNVNHQLGFTDPVLEVSFTPRMINQEVIKGYNIMGICAGRYHSVVYSRDAVFTFGLNAGQLGEVLLTLGDKYQIHPRMISSFNESDINIVQVKCSDSTTVCLTSLGDIYSCSRYTCRKIGSRWLDIKTITVSGGTLDHLVTTDRDLLKEKGGSELIVAMVTNKGMVFMWREKSPHFKRCNWMIRRELSICDVYLNTNNMGIITDKGEGFLAIWSAVSKDKKKQKMANKYKQVNDEFPTVRLLDFILKNDVEDIQIERIPNIHRATNIVSDSKGRNFAALQVLPNGCLTEIPYIRESSLRKDMMCLFNQSSESDVIHDVIIQCGNKRWAAHRYILASRSEKFDKMIKDTLTDNNDQTPIFDLSDIHPVIIEEILLFLYTDTCTALT</sequence>
<reference evidence="5 6" key="1">
    <citation type="journal article" date="2013" name="Nature">
        <title>Insights into bilaterian evolution from three spiralian genomes.</title>
        <authorList>
            <person name="Simakov O."/>
            <person name="Marletaz F."/>
            <person name="Cho S.J."/>
            <person name="Edsinger-Gonzales E."/>
            <person name="Havlak P."/>
            <person name="Hellsten U."/>
            <person name="Kuo D.H."/>
            <person name="Larsson T."/>
            <person name="Lv J."/>
            <person name="Arendt D."/>
            <person name="Savage R."/>
            <person name="Osoegawa K."/>
            <person name="de Jong P."/>
            <person name="Grimwood J."/>
            <person name="Chapman J.A."/>
            <person name="Shapiro H."/>
            <person name="Aerts A."/>
            <person name="Otillar R.P."/>
            <person name="Terry A.Y."/>
            <person name="Boore J.L."/>
            <person name="Grigoriev I.V."/>
            <person name="Lindberg D.R."/>
            <person name="Seaver E.C."/>
            <person name="Weisblat D.A."/>
            <person name="Putnam N.H."/>
            <person name="Rokhsar D.S."/>
        </authorList>
    </citation>
    <scope>NUCLEOTIDE SEQUENCE [LARGE SCALE GENOMIC DNA]</scope>
</reference>
<dbReference type="InterPro" id="IPR002110">
    <property type="entry name" value="Ankyrin_rpt"/>
</dbReference>
<dbReference type="InterPro" id="IPR000210">
    <property type="entry name" value="BTB/POZ_dom"/>
</dbReference>
<dbReference type="OrthoDB" id="1893551at2759"/>
<keyword evidence="1" id="KW-0677">Repeat</keyword>
<dbReference type="PROSITE" id="PS50012">
    <property type="entry name" value="RCC1_3"/>
    <property type="match status" value="3"/>
</dbReference>
<dbReference type="STRING" id="225164.V4A904"/>
<dbReference type="InterPro" id="IPR036770">
    <property type="entry name" value="Ankyrin_rpt-contain_sf"/>
</dbReference>
<dbReference type="CTD" id="20252525"/>
<dbReference type="RefSeq" id="XP_009055907.1">
    <property type="nucleotide sequence ID" value="XM_009057659.1"/>
</dbReference>
<dbReference type="OMA" id="SEYATAC"/>
<evidence type="ECO:0000256" key="1">
    <source>
        <dbReference type="ARBA" id="ARBA00022737"/>
    </source>
</evidence>
<dbReference type="InterPro" id="IPR011333">
    <property type="entry name" value="SKP1/BTB/POZ_sf"/>
</dbReference>
<dbReference type="PRINTS" id="PR00633">
    <property type="entry name" value="RCCNDNSATION"/>
</dbReference>
<feature type="repeat" description="ANK" evidence="2">
    <location>
        <begin position="44"/>
        <end position="66"/>
    </location>
</feature>
<keyword evidence="2" id="KW-0040">ANK repeat</keyword>
<dbReference type="AlphaFoldDB" id="V4A904"/>
<protein>
    <recommendedName>
        <fullName evidence="4">BTB domain-containing protein</fullName>
    </recommendedName>
</protein>
<dbReference type="Gene3D" id="3.30.710.10">
    <property type="entry name" value="Potassium Channel Kv1.1, Chain A"/>
    <property type="match status" value="1"/>
</dbReference>
<evidence type="ECO:0000313" key="6">
    <source>
        <dbReference type="Proteomes" id="UP000030746"/>
    </source>
</evidence>
<dbReference type="Pfam" id="PF12796">
    <property type="entry name" value="Ank_2"/>
    <property type="match status" value="1"/>
</dbReference>
<feature type="repeat" description="RCC1" evidence="3">
    <location>
        <begin position="242"/>
        <end position="297"/>
    </location>
</feature>
<dbReference type="SUPFAM" id="SSF54695">
    <property type="entry name" value="POZ domain"/>
    <property type="match status" value="1"/>
</dbReference>
<dbReference type="Gene3D" id="1.25.40.20">
    <property type="entry name" value="Ankyrin repeat-containing domain"/>
    <property type="match status" value="1"/>
</dbReference>
<evidence type="ECO:0000256" key="3">
    <source>
        <dbReference type="PROSITE-ProRule" id="PRU00235"/>
    </source>
</evidence>
<dbReference type="GeneID" id="20252525"/>
<dbReference type="PANTHER" id="PTHR22872:SF2">
    <property type="entry name" value="INHIBITOR OF BRUTON TYROSINE KINASE"/>
    <property type="match status" value="1"/>
</dbReference>
<accession>V4A904</accession>
<gene>
    <name evidence="5" type="ORF">LOTGIDRAFT_82061</name>
</gene>
<dbReference type="Pfam" id="PF00415">
    <property type="entry name" value="RCC1"/>
    <property type="match status" value="3"/>
</dbReference>
<keyword evidence="6" id="KW-1185">Reference proteome</keyword>
<dbReference type="PROSITE" id="PS50088">
    <property type="entry name" value="ANK_REPEAT"/>
    <property type="match status" value="2"/>
</dbReference>
<organism evidence="5 6">
    <name type="scientific">Lottia gigantea</name>
    <name type="common">Giant owl limpet</name>
    <dbReference type="NCBI Taxonomy" id="225164"/>
    <lineage>
        <taxon>Eukaryota</taxon>
        <taxon>Metazoa</taxon>
        <taxon>Spiralia</taxon>
        <taxon>Lophotrochozoa</taxon>
        <taxon>Mollusca</taxon>
        <taxon>Gastropoda</taxon>
        <taxon>Patellogastropoda</taxon>
        <taxon>Lottioidea</taxon>
        <taxon>Lottiidae</taxon>
        <taxon>Lottia</taxon>
    </lineage>
</organism>
<evidence type="ECO:0000256" key="2">
    <source>
        <dbReference type="PROSITE-ProRule" id="PRU00023"/>
    </source>
</evidence>
<feature type="non-terminal residue" evidence="5">
    <location>
        <position position="633"/>
    </location>
</feature>
<dbReference type="Proteomes" id="UP000030746">
    <property type="component" value="Unassembled WGS sequence"/>
</dbReference>
<dbReference type="SUPFAM" id="SSF48403">
    <property type="entry name" value="Ankyrin repeat"/>
    <property type="match status" value="1"/>
</dbReference>
<dbReference type="HOGENOM" id="CLU_033110_1_0_1"/>
<dbReference type="EMBL" id="KB201931">
    <property type="protein sequence ID" value="ESO93242.1"/>
    <property type="molecule type" value="Genomic_DNA"/>
</dbReference>
<dbReference type="KEGG" id="lgi:LOTGIDRAFT_82061"/>
<dbReference type="SMART" id="SM00248">
    <property type="entry name" value="ANK"/>
    <property type="match status" value="2"/>
</dbReference>
<dbReference type="PROSITE" id="PS50097">
    <property type="entry name" value="BTB"/>
    <property type="match status" value="1"/>
</dbReference>
<dbReference type="InterPro" id="IPR000408">
    <property type="entry name" value="Reg_chr_condens"/>
</dbReference>
<evidence type="ECO:0000313" key="5">
    <source>
        <dbReference type="EMBL" id="ESO93242.1"/>
    </source>
</evidence>
<feature type="domain" description="BTB" evidence="4">
    <location>
        <begin position="564"/>
        <end position="627"/>
    </location>
</feature>
<dbReference type="PROSITE" id="PS50297">
    <property type="entry name" value="ANK_REP_REGION"/>
    <property type="match status" value="2"/>
</dbReference>
<name>V4A904_LOTGI</name>
<evidence type="ECO:0000259" key="4">
    <source>
        <dbReference type="PROSITE" id="PS50097"/>
    </source>
</evidence>
<feature type="repeat" description="ANK" evidence="2">
    <location>
        <begin position="79"/>
        <end position="111"/>
    </location>
</feature>
<proteinExistence type="predicted"/>
<dbReference type="Pfam" id="PF00651">
    <property type="entry name" value="BTB"/>
    <property type="match status" value="1"/>
</dbReference>
<dbReference type="Gene3D" id="2.130.10.30">
    <property type="entry name" value="Regulator of chromosome condensation 1/beta-lactamase-inhibitor protein II"/>
    <property type="match status" value="1"/>
</dbReference>
<feature type="repeat" description="RCC1" evidence="3">
    <location>
        <begin position="136"/>
        <end position="189"/>
    </location>
</feature>
<dbReference type="InterPro" id="IPR009091">
    <property type="entry name" value="RCC1/BLIP-II"/>
</dbReference>
<dbReference type="InterPro" id="IPR051625">
    <property type="entry name" value="Signaling_Regulatory_Domain"/>
</dbReference>
<dbReference type="SUPFAM" id="SSF50985">
    <property type="entry name" value="RCC1/BLIP-II"/>
    <property type="match status" value="1"/>
</dbReference>
<feature type="non-terminal residue" evidence="5">
    <location>
        <position position="1"/>
    </location>
</feature>